<feature type="compositionally biased region" description="Low complexity" evidence="1">
    <location>
        <begin position="59"/>
        <end position="94"/>
    </location>
</feature>
<reference evidence="3" key="2">
    <citation type="submission" date="2023-07" db="EMBL/GenBank/DDBJ databases">
        <authorList>
            <consortium name="Lawrence Berkeley National Laboratory"/>
            <person name="Haridas S."/>
            <person name="Hensen N."/>
            <person name="Bonometti L."/>
            <person name="Westerberg I."/>
            <person name="Brannstrom I.O."/>
            <person name="Guillou S."/>
            <person name="Cros-Aarteil S."/>
            <person name="Calhoun S."/>
            <person name="Kuo A."/>
            <person name="Mondo S."/>
            <person name="Pangilinan J."/>
            <person name="Riley R."/>
            <person name="LaButti K."/>
            <person name="Andreopoulos B."/>
            <person name="Lipzen A."/>
            <person name="Chen C."/>
            <person name="Yanf M."/>
            <person name="Daum C."/>
            <person name="Ng V."/>
            <person name="Clum A."/>
            <person name="Steindorff A."/>
            <person name="Ohm R."/>
            <person name="Martin F."/>
            <person name="Silar P."/>
            <person name="Natvig D."/>
            <person name="Lalanne C."/>
            <person name="Gautier V."/>
            <person name="Ament-velasquez S.L."/>
            <person name="Kruys A."/>
            <person name="Hutchinson M.I."/>
            <person name="Powell A.J."/>
            <person name="Barry K."/>
            <person name="Miller A.N."/>
            <person name="Grigoriev I.V."/>
            <person name="Debuchy R."/>
            <person name="Gladieux P."/>
            <person name="Thoren M.H."/>
            <person name="Johannesson H."/>
        </authorList>
    </citation>
    <scope>NUCLEOTIDE SEQUENCE</scope>
    <source>
        <strain evidence="3">FGSC 1904</strain>
    </source>
</reference>
<evidence type="ECO:0000256" key="1">
    <source>
        <dbReference type="SAM" id="MobiDB-lite"/>
    </source>
</evidence>
<evidence type="ECO:0000313" key="4">
    <source>
        <dbReference type="Proteomes" id="UP001281003"/>
    </source>
</evidence>
<dbReference type="InterPro" id="IPR000210">
    <property type="entry name" value="BTB/POZ_dom"/>
</dbReference>
<reference evidence="3" key="1">
    <citation type="journal article" date="2023" name="Mol. Phylogenet. Evol.">
        <title>Genome-scale phylogeny and comparative genomics of the fungal order Sordariales.</title>
        <authorList>
            <person name="Hensen N."/>
            <person name="Bonometti L."/>
            <person name="Westerberg I."/>
            <person name="Brannstrom I.O."/>
            <person name="Guillou S."/>
            <person name="Cros-Aarteil S."/>
            <person name="Calhoun S."/>
            <person name="Haridas S."/>
            <person name="Kuo A."/>
            <person name="Mondo S."/>
            <person name="Pangilinan J."/>
            <person name="Riley R."/>
            <person name="LaButti K."/>
            <person name="Andreopoulos B."/>
            <person name="Lipzen A."/>
            <person name="Chen C."/>
            <person name="Yan M."/>
            <person name="Daum C."/>
            <person name="Ng V."/>
            <person name="Clum A."/>
            <person name="Steindorff A."/>
            <person name="Ohm R.A."/>
            <person name="Martin F."/>
            <person name="Silar P."/>
            <person name="Natvig D.O."/>
            <person name="Lalanne C."/>
            <person name="Gautier V."/>
            <person name="Ament-Velasquez S.L."/>
            <person name="Kruys A."/>
            <person name="Hutchinson M.I."/>
            <person name="Powell A.J."/>
            <person name="Barry K."/>
            <person name="Miller A.N."/>
            <person name="Grigoriev I.V."/>
            <person name="Debuchy R."/>
            <person name="Gladieux P."/>
            <person name="Hiltunen Thoren M."/>
            <person name="Johannesson H."/>
        </authorList>
    </citation>
    <scope>NUCLEOTIDE SEQUENCE</scope>
    <source>
        <strain evidence="3">FGSC 1904</strain>
    </source>
</reference>
<feature type="domain" description="BTB" evidence="2">
    <location>
        <begin position="473"/>
        <end position="562"/>
    </location>
</feature>
<feature type="compositionally biased region" description="Basic and acidic residues" evidence="1">
    <location>
        <begin position="150"/>
        <end position="160"/>
    </location>
</feature>
<gene>
    <name evidence="3" type="ORF">B0T20DRAFT_500677</name>
</gene>
<feature type="compositionally biased region" description="Low complexity" evidence="1">
    <location>
        <begin position="249"/>
        <end position="265"/>
    </location>
</feature>
<sequence length="749" mass="81992">MPPPMDQEQPLNGRGRHGFDLNRAESRRRATFGTGRAGAGTSSTNEPSNRPEIITIQRGPEPSGSGSSPSSSSAGAGAGTATANNSSSINTSSANDHEKSFREGQRRRLMYLQESRQHIQKNHSQYKRQTQTHTTGTSTHPLSQSFTANAKDRLSREVHCLDTPPLPLFPPQQVQGEHEQSQREQTAQHQQDQQPHQNPQQNQLSEQGQQQQEQPQQAQEAQQPQDPPQPQQQQTQDSDISIREDSLELLESLSSEITAADMNRGNSGGGGYGHGHGHGDRNNMGNNISNKNDNNRNKRHAEIDLDGPSARRPFPGNATPGYISGSGGHMSGHGPMSSPGPMSSFGPSGSGTGPYGSAPSASAPQTPAHPRSIDVNDGPSGGNERQFPPPFSRGSTPIPHNVSFAQPFTQPNSPGTMPTAVAASQHEPGAAERGDRAGSVASVASISARNGPPMVNPSLPNLPPDGTNWLTGRIVVVSIGAERRKWNVHEQLLSYNSPYFKRLFNPDPEQQPIESSPSKHNAHHHHQSPTKNTAATEGELVEEVHLPNVEPKLFALLIRWLYGTAFATSGGQKVFKFPPPALNQITVRDYLGLYVLGQTVQLPGLRNACIDVLYSYYAAETEEVRVPDMHDVQFIFENTTQAPDSQMRRLLVAHCMFHLFGKKRRGPLPPDWQEVMEPRLAVAWEGYKMLADWKWVIGENTPTMKIKARQAFHEKPRPEELLPWHKAMTQEEAAMPLVGVVKAEPVDDE</sequence>
<dbReference type="AlphaFoldDB" id="A0AAE0UB58"/>
<dbReference type="Proteomes" id="UP001281003">
    <property type="component" value="Unassembled WGS sequence"/>
</dbReference>
<feature type="compositionally biased region" description="Low complexity" evidence="1">
    <location>
        <begin position="282"/>
        <end position="292"/>
    </location>
</feature>
<feature type="compositionally biased region" description="Basic and acidic residues" evidence="1">
    <location>
        <begin position="95"/>
        <end position="106"/>
    </location>
</feature>
<accession>A0AAE0UB58</accession>
<dbReference type="PANTHER" id="PTHR47843:SF2">
    <property type="entry name" value="BTB DOMAIN-CONTAINING PROTEIN"/>
    <property type="match status" value="1"/>
</dbReference>
<feature type="compositionally biased region" description="Basic and acidic residues" evidence="1">
    <location>
        <begin position="293"/>
        <end position="303"/>
    </location>
</feature>
<dbReference type="PANTHER" id="PTHR47843">
    <property type="entry name" value="BTB DOMAIN-CONTAINING PROTEIN-RELATED"/>
    <property type="match status" value="1"/>
</dbReference>
<feature type="compositionally biased region" description="Polar residues" evidence="1">
    <location>
        <begin position="403"/>
        <end position="416"/>
    </location>
</feature>
<feature type="compositionally biased region" description="Low complexity" evidence="1">
    <location>
        <begin position="332"/>
        <end position="347"/>
    </location>
</feature>
<feature type="region of interest" description="Disordered" evidence="1">
    <location>
        <begin position="504"/>
        <end position="534"/>
    </location>
</feature>
<organism evidence="3 4">
    <name type="scientific">Sordaria brevicollis</name>
    <dbReference type="NCBI Taxonomy" id="83679"/>
    <lineage>
        <taxon>Eukaryota</taxon>
        <taxon>Fungi</taxon>
        <taxon>Dikarya</taxon>
        <taxon>Ascomycota</taxon>
        <taxon>Pezizomycotina</taxon>
        <taxon>Sordariomycetes</taxon>
        <taxon>Sordariomycetidae</taxon>
        <taxon>Sordariales</taxon>
        <taxon>Sordariaceae</taxon>
        <taxon>Sordaria</taxon>
    </lineage>
</organism>
<feature type="compositionally biased region" description="Basic and acidic residues" evidence="1">
    <location>
        <begin position="17"/>
        <end position="28"/>
    </location>
</feature>
<evidence type="ECO:0000259" key="2">
    <source>
        <dbReference type="PROSITE" id="PS50097"/>
    </source>
</evidence>
<dbReference type="InterPro" id="IPR011333">
    <property type="entry name" value="SKP1/BTB/POZ_sf"/>
</dbReference>
<keyword evidence="4" id="KW-1185">Reference proteome</keyword>
<dbReference type="PROSITE" id="PS50097">
    <property type="entry name" value="BTB"/>
    <property type="match status" value="1"/>
</dbReference>
<feature type="compositionally biased region" description="Low complexity" evidence="1">
    <location>
        <begin position="31"/>
        <end position="44"/>
    </location>
</feature>
<feature type="compositionally biased region" description="Low complexity" evidence="1">
    <location>
        <begin position="355"/>
        <end position="370"/>
    </location>
</feature>
<name>A0AAE0UB58_SORBR</name>
<dbReference type="EMBL" id="JAUTDP010000008">
    <property type="protein sequence ID" value="KAK3397104.1"/>
    <property type="molecule type" value="Genomic_DNA"/>
</dbReference>
<dbReference type="CDD" id="cd18186">
    <property type="entry name" value="BTB_POZ_ZBTB_KLHL-like"/>
    <property type="match status" value="1"/>
</dbReference>
<dbReference type="Gene3D" id="3.30.710.10">
    <property type="entry name" value="Potassium Channel Kv1.1, Chain A"/>
    <property type="match status" value="1"/>
</dbReference>
<dbReference type="SUPFAM" id="SSF54695">
    <property type="entry name" value="POZ domain"/>
    <property type="match status" value="1"/>
</dbReference>
<evidence type="ECO:0000313" key="3">
    <source>
        <dbReference type="EMBL" id="KAK3397104.1"/>
    </source>
</evidence>
<dbReference type="SMART" id="SM00225">
    <property type="entry name" value="BTB"/>
    <property type="match status" value="1"/>
</dbReference>
<feature type="region of interest" description="Disordered" evidence="1">
    <location>
        <begin position="1"/>
        <end position="438"/>
    </location>
</feature>
<comment type="caution">
    <text evidence="3">The sequence shown here is derived from an EMBL/GenBank/DDBJ whole genome shotgun (WGS) entry which is preliminary data.</text>
</comment>
<protein>
    <recommendedName>
        <fullName evidence="2">BTB domain-containing protein</fullName>
    </recommendedName>
</protein>
<feature type="compositionally biased region" description="Low complexity" evidence="1">
    <location>
        <begin position="188"/>
        <end position="224"/>
    </location>
</feature>
<proteinExistence type="predicted"/>
<feature type="compositionally biased region" description="Low complexity" evidence="1">
    <location>
        <begin position="129"/>
        <end position="140"/>
    </location>
</feature>